<keyword evidence="3" id="KW-1185">Reference proteome</keyword>
<gene>
    <name evidence="2" type="ORF">SISNIDRAFT_541106</name>
</gene>
<organism evidence="2 3">
    <name type="scientific">Sistotremastrum niveocremeum HHB9708</name>
    <dbReference type="NCBI Taxonomy" id="1314777"/>
    <lineage>
        <taxon>Eukaryota</taxon>
        <taxon>Fungi</taxon>
        <taxon>Dikarya</taxon>
        <taxon>Basidiomycota</taxon>
        <taxon>Agaricomycotina</taxon>
        <taxon>Agaricomycetes</taxon>
        <taxon>Sistotremastrales</taxon>
        <taxon>Sistotremastraceae</taxon>
        <taxon>Sertulicium</taxon>
        <taxon>Sertulicium niveocremeum</taxon>
    </lineage>
</organism>
<feature type="region of interest" description="Disordered" evidence="1">
    <location>
        <begin position="404"/>
        <end position="431"/>
    </location>
</feature>
<proteinExistence type="predicted"/>
<name>A0A164MLH8_9AGAM</name>
<evidence type="ECO:0000313" key="3">
    <source>
        <dbReference type="Proteomes" id="UP000076722"/>
    </source>
</evidence>
<reference evidence="2 3" key="1">
    <citation type="journal article" date="2016" name="Mol. Biol. Evol.">
        <title>Comparative Genomics of Early-Diverging Mushroom-Forming Fungi Provides Insights into the Origins of Lignocellulose Decay Capabilities.</title>
        <authorList>
            <person name="Nagy L.G."/>
            <person name="Riley R."/>
            <person name="Tritt A."/>
            <person name="Adam C."/>
            <person name="Daum C."/>
            <person name="Floudas D."/>
            <person name="Sun H."/>
            <person name="Yadav J.S."/>
            <person name="Pangilinan J."/>
            <person name="Larsson K.H."/>
            <person name="Matsuura K."/>
            <person name="Barry K."/>
            <person name="Labutti K."/>
            <person name="Kuo R."/>
            <person name="Ohm R.A."/>
            <person name="Bhattacharya S.S."/>
            <person name="Shirouzu T."/>
            <person name="Yoshinaga Y."/>
            <person name="Martin F.M."/>
            <person name="Grigoriev I.V."/>
            <person name="Hibbett D.S."/>
        </authorList>
    </citation>
    <scope>NUCLEOTIDE SEQUENCE [LARGE SCALE GENOMIC DNA]</scope>
    <source>
        <strain evidence="2 3">HHB9708</strain>
    </source>
</reference>
<protein>
    <submittedName>
        <fullName evidence="2">Uncharacterized protein</fullName>
    </submittedName>
</protein>
<dbReference type="EMBL" id="KV419466">
    <property type="protein sequence ID" value="KZS86827.1"/>
    <property type="molecule type" value="Genomic_DNA"/>
</dbReference>
<sequence>MAIRNNLFSVIKQARESKVADGAGDGIIMIISRWYSSIAEVACSLRSPMPQESRYSVHHARKKLQLKCHRVAISDDLDSEGHDLPAPGLSYSVLLITPKPNQHLRRSIWPSEPHRFPTSTSQGQIMGRLSMSYGHQNSLKVKEEMPSLDLSLGPPRSTTCHESILGQSISSPLVRTPVLNSVPSPGHRNLREHGSPFLVNTNVSDVGYSLWERIVRLRGVSQLPIWPNMQFSSTSVDLTPVTSVTHLSTSSNYRSAPGIYLFRCCHVNYSQRAVLKVLDRFEKRRGEVIWPSFPGIPKKTTRLMKRRSPAAVKEATNLAMTMRFLNRVGWGDCHSSSEDEEDSSKVNVITLRIQTPTYAFSTSFTIIVSTTHSPFNVTLYVLDIQYIHTSILRRAIPLLSRSHATPECPHPASTSPTHSKWTPSLLIPRYS</sequence>
<dbReference type="AlphaFoldDB" id="A0A164MLH8"/>
<accession>A0A164MLH8</accession>
<dbReference type="Proteomes" id="UP000076722">
    <property type="component" value="Unassembled WGS sequence"/>
</dbReference>
<evidence type="ECO:0000256" key="1">
    <source>
        <dbReference type="SAM" id="MobiDB-lite"/>
    </source>
</evidence>
<evidence type="ECO:0000313" key="2">
    <source>
        <dbReference type="EMBL" id="KZS86827.1"/>
    </source>
</evidence>
<feature type="compositionally biased region" description="Polar residues" evidence="1">
    <location>
        <begin position="412"/>
        <end position="422"/>
    </location>
</feature>